<organism evidence="3 4">
    <name type="scientific">Lasiosphaeria miniovina</name>
    <dbReference type="NCBI Taxonomy" id="1954250"/>
    <lineage>
        <taxon>Eukaryota</taxon>
        <taxon>Fungi</taxon>
        <taxon>Dikarya</taxon>
        <taxon>Ascomycota</taxon>
        <taxon>Pezizomycotina</taxon>
        <taxon>Sordariomycetes</taxon>
        <taxon>Sordariomycetidae</taxon>
        <taxon>Sordariales</taxon>
        <taxon>Lasiosphaeriaceae</taxon>
        <taxon>Lasiosphaeria</taxon>
    </lineage>
</organism>
<reference evidence="3" key="1">
    <citation type="submission" date="2023-06" db="EMBL/GenBank/DDBJ databases">
        <title>Genome-scale phylogeny and comparative genomics of the fungal order Sordariales.</title>
        <authorList>
            <consortium name="Lawrence Berkeley National Laboratory"/>
            <person name="Hensen N."/>
            <person name="Bonometti L."/>
            <person name="Westerberg I."/>
            <person name="Brannstrom I.O."/>
            <person name="Guillou S."/>
            <person name="Cros-Aarteil S."/>
            <person name="Calhoun S."/>
            <person name="Haridas S."/>
            <person name="Kuo A."/>
            <person name="Mondo S."/>
            <person name="Pangilinan J."/>
            <person name="Riley R."/>
            <person name="LaButti K."/>
            <person name="Andreopoulos B."/>
            <person name="Lipzen A."/>
            <person name="Chen C."/>
            <person name="Yanf M."/>
            <person name="Daum C."/>
            <person name="Ng V."/>
            <person name="Clum A."/>
            <person name="Steindorff A."/>
            <person name="Ohm R."/>
            <person name="Martin F."/>
            <person name="Silar P."/>
            <person name="Natvig D."/>
            <person name="Lalanne C."/>
            <person name="Gautier V."/>
            <person name="Ament-velasquez S.L."/>
            <person name="Kruys A."/>
            <person name="Hutchinson M.I."/>
            <person name="Powell A.J."/>
            <person name="Barry K."/>
            <person name="Miller A.N."/>
            <person name="Grigoriev I.V."/>
            <person name="Debuchy R."/>
            <person name="Gladieux P."/>
            <person name="Thoren M.H."/>
            <person name="Johannesson H."/>
        </authorList>
    </citation>
    <scope>NUCLEOTIDE SEQUENCE</scope>
    <source>
        <strain evidence="3">SMH2392-1A</strain>
    </source>
</reference>
<dbReference type="Proteomes" id="UP001172101">
    <property type="component" value="Unassembled WGS sequence"/>
</dbReference>
<accession>A0AA40E006</accession>
<dbReference type="Gene3D" id="3.10.20.550">
    <property type="entry name" value="ASAP complex, SAP18 subunit"/>
    <property type="match status" value="1"/>
</dbReference>
<comment type="similarity">
    <text evidence="1">Belongs to the SAP18 family.</text>
</comment>
<evidence type="ECO:0000256" key="2">
    <source>
        <dbReference type="SAM" id="MobiDB-lite"/>
    </source>
</evidence>
<dbReference type="Pfam" id="PF06487">
    <property type="entry name" value="SAP18"/>
    <property type="match status" value="1"/>
</dbReference>
<dbReference type="EMBL" id="JAUIRO010000003">
    <property type="protein sequence ID" value="KAK0722854.1"/>
    <property type="molecule type" value="Genomic_DNA"/>
</dbReference>
<protein>
    <submittedName>
        <fullName evidence="3">Sin3 associated polypeptide p18-domain-containing protein</fullName>
    </submittedName>
</protein>
<dbReference type="PANTHER" id="PTHR13082:SF0">
    <property type="entry name" value="HISTONE DEACETYLASE COMPLEX SUBUNIT SAP18"/>
    <property type="match status" value="1"/>
</dbReference>
<feature type="compositionally biased region" description="Low complexity" evidence="2">
    <location>
        <begin position="214"/>
        <end position="230"/>
    </location>
</feature>
<comment type="caution">
    <text evidence="3">The sequence shown here is derived from an EMBL/GenBank/DDBJ whole genome shotgun (WGS) entry which is preliminary data.</text>
</comment>
<evidence type="ECO:0000313" key="4">
    <source>
        <dbReference type="Proteomes" id="UP001172101"/>
    </source>
</evidence>
<feature type="region of interest" description="Disordered" evidence="2">
    <location>
        <begin position="198"/>
        <end position="269"/>
    </location>
</feature>
<dbReference type="RefSeq" id="XP_060298778.1">
    <property type="nucleotide sequence ID" value="XM_060437306.1"/>
</dbReference>
<gene>
    <name evidence="3" type="ORF">B0T26DRAFT_641194</name>
</gene>
<sequence>MTLASPLPSPSTLPSVSAYSDERESTPVPFSVKIFYRTGAFHRPDEFAPAYLPRYIEIPALESTTLLELGHHLAAEYLLPDPCIGTRLQFRLVYPDTRGSPEEPPRYLTEDLGSVVLGAGGPGVDDDSAFNSGVEIDDALDQLSSSRSDETKTLAGARFIVGDYISVAILPPSELTGEVAPANSARIGRGAGVGEAKGGIGALLSPSPPPSFNRGRVPSGSRSRGESSQGRGFGWGPDRDRHRRGGSSRGLPDGEWRRGDTLPSPSGRP</sequence>
<feature type="region of interest" description="Disordered" evidence="2">
    <location>
        <begin position="1"/>
        <end position="20"/>
    </location>
</feature>
<dbReference type="AlphaFoldDB" id="A0AA40E006"/>
<evidence type="ECO:0000256" key="1">
    <source>
        <dbReference type="ARBA" id="ARBA00009143"/>
    </source>
</evidence>
<dbReference type="GeneID" id="85320576"/>
<dbReference type="PANTHER" id="PTHR13082">
    <property type="entry name" value="SAP18"/>
    <property type="match status" value="1"/>
</dbReference>
<proteinExistence type="inferred from homology"/>
<keyword evidence="4" id="KW-1185">Reference proteome</keyword>
<feature type="compositionally biased region" description="Low complexity" evidence="2">
    <location>
        <begin position="1"/>
        <end position="18"/>
    </location>
</feature>
<evidence type="ECO:0000313" key="3">
    <source>
        <dbReference type="EMBL" id="KAK0722854.1"/>
    </source>
</evidence>
<dbReference type="InterPro" id="IPR042534">
    <property type="entry name" value="SAP18_sf"/>
</dbReference>
<dbReference type="InterPro" id="IPR010516">
    <property type="entry name" value="SAP18"/>
</dbReference>
<name>A0AA40E006_9PEZI</name>
<dbReference type="GO" id="GO:0005634">
    <property type="term" value="C:nucleus"/>
    <property type="evidence" value="ECO:0007669"/>
    <property type="project" value="TreeGrafter"/>
</dbReference>